<feature type="region of interest" description="Disordered" evidence="1">
    <location>
        <begin position="353"/>
        <end position="378"/>
    </location>
</feature>
<dbReference type="SUPFAM" id="SSF53474">
    <property type="entry name" value="alpha/beta-Hydrolases"/>
    <property type="match status" value="1"/>
</dbReference>
<dbReference type="OrthoDB" id="547877at2759"/>
<dbReference type="EMBL" id="GL378389">
    <property type="protein sequence ID" value="EFJ41882.1"/>
    <property type="molecule type" value="Genomic_DNA"/>
</dbReference>
<dbReference type="InParanoid" id="D8UEH0"/>
<dbReference type="eggNOG" id="ENOG502SVR3">
    <property type="taxonomic scope" value="Eukaryota"/>
</dbReference>
<evidence type="ECO:0000256" key="1">
    <source>
        <dbReference type="SAM" id="MobiDB-lite"/>
    </source>
</evidence>
<feature type="region of interest" description="Disordered" evidence="1">
    <location>
        <begin position="533"/>
        <end position="552"/>
    </location>
</feature>
<dbReference type="STRING" id="3068.D8UEH0"/>
<dbReference type="Proteomes" id="UP000001058">
    <property type="component" value="Unassembled WGS sequence"/>
</dbReference>
<protein>
    <submittedName>
        <fullName evidence="2">Uncharacterized protein</fullName>
    </submittedName>
</protein>
<accession>D8UEH0</accession>
<dbReference type="KEGG" id="vcn:VOLCADRAFT_98112"/>
<proteinExistence type="predicted"/>
<organism evidence="3">
    <name type="scientific">Volvox carteri f. nagariensis</name>
    <dbReference type="NCBI Taxonomy" id="3068"/>
    <lineage>
        <taxon>Eukaryota</taxon>
        <taxon>Viridiplantae</taxon>
        <taxon>Chlorophyta</taxon>
        <taxon>core chlorophytes</taxon>
        <taxon>Chlorophyceae</taxon>
        <taxon>CS clade</taxon>
        <taxon>Chlamydomonadales</taxon>
        <taxon>Volvocaceae</taxon>
        <taxon>Volvox</taxon>
    </lineage>
</organism>
<sequence length="552" mass="55541">MVRFQWHVEDGLGASVGPGQLVYLRDHGVLQAMVEIEMPGGSGPLEACMNIPQNYNTDSGRRSVVARCGGPPDSRRVEPAGQLAVHYCTLSVTTGWSLDDRCAEKHEAGFLVMRYICHPSASESRRVAVYEKAADVAATSPYARGVTRWVLAGLGAGARVAALAGSRVRSTVAGYVLMSYPLKEEMPEDMEAAAAAADTAASSAAAVAAAAAAADSSGPLLGLKAPVLFVTSSADPLVNEATLLELGPRMMTSDVRSVVLQDVDPHFRTLTGKGPHAATLRAVNAAFHEFLNAASAYRMDSCKLPRIWRGGAGIFLPTATGASAAAMADSAGNGGKAVPTPGCAERPQLQRPACFRPLPLGPPPQAQQPSVQQQQQPAGVQAALPYGLSASAAQALAAQLQQRQAAGGGAAGGGGGGAGNTAQLLAQQMLLQQAAAAAATAAQRRGSDQAEVGPASMAAAAAAKLAAAAAARGGGGAGGTPNQLAGQLAQALADPNAAAQIAAMLLRNSAASQHSQQQQQILQLQLGLQQAGGGGADGPAAAGRGAAAGGLM</sequence>
<name>D8UEH0_VOLCA</name>
<dbReference type="AlphaFoldDB" id="D8UEH0"/>
<dbReference type="Gene3D" id="3.40.50.1820">
    <property type="entry name" value="alpha/beta hydrolase"/>
    <property type="match status" value="1"/>
</dbReference>
<gene>
    <name evidence="2" type="ORF">VOLCADRAFT_98112</name>
</gene>
<evidence type="ECO:0000313" key="2">
    <source>
        <dbReference type="EMBL" id="EFJ41882.1"/>
    </source>
</evidence>
<dbReference type="InterPro" id="IPR029058">
    <property type="entry name" value="AB_hydrolase_fold"/>
</dbReference>
<evidence type="ECO:0000313" key="3">
    <source>
        <dbReference type="Proteomes" id="UP000001058"/>
    </source>
</evidence>
<feature type="compositionally biased region" description="Low complexity" evidence="1">
    <location>
        <begin position="367"/>
        <end position="378"/>
    </location>
</feature>
<dbReference type="RefSeq" id="XP_002957080.1">
    <property type="nucleotide sequence ID" value="XM_002957034.1"/>
</dbReference>
<feature type="region of interest" description="Disordered" evidence="1">
    <location>
        <begin position="328"/>
        <end position="347"/>
    </location>
</feature>
<reference evidence="2 3" key="1">
    <citation type="journal article" date="2010" name="Science">
        <title>Genomic analysis of organismal complexity in the multicellular green alga Volvox carteri.</title>
        <authorList>
            <person name="Prochnik S.E."/>
            <person name="Umen J."/>
            <person name="Nedelcu A.M."/>
            <person name="Hallmann A."/>
            <person name="Miller S.M."/>
            <person name="Nishii I."/>
            <person name="Ferris P."/>
            <person name="Kuo A."/>
            <person name="Mitros T."/>
            <person name="Fritz-Laylin L.K."/>
            <person name="Hellsten U."/>
            <person name="Chapman J."/>
            <person name="Simakov O."/>
            <person name="Rensing S.A."/>
            <person name="Terry A."/>
            <person name="Pangilinan J."/>
            <person name="Kapitonov V."/>
            <person name="Jurka J."/>
            <person name="Salamov A."/>
            <person name="Shapiro H."/>
            <person name="Schmutz J."/>
            <person name="Grimwood J."/>
            <person name="Lindquist E."/>
            <person name="Lucas S."/>
            <person name="Grigoriev I.V."/>
            <person name="Schmitt R."/>
            <person name="Kirk D."/>
            <person name="Rokhsar D.S."/>
        </authorList>
    </citation>
    <scope>NUCLEOTIDE SEQUENCE [LARGE SCALE GENOMIC DNA]</scope>
    <source>
        <strain evidence="3">f. Nagariensis / Eve</strain>
    </source>
</reference>
<dbReference type="GeneID" id="9622850"/>
<feature type="non-terminal residue" evidence="2">
    <location>
        <position position="552"/>
    </location>
</feature>
<keyword evidence="3" id="KW-1185">Reference proteome</keyword>